<name>A0A1G6TZ92_9PROT</name>
<evidence type="ECO:0000313" key="3">
    <source>
        <dbReference type="Proteomes" id="UP000183685"/>
    </source>
</evidence>
<feature type="transmembrane region" description="Helical" evidence="1">
    <location>
        <begin position="27"/>
        <end position="47"/>
    </location>
</feature>
<proteinExistence type="predicted"/>
<keyword evidence="3" id="KW-1185">Reference proteome</keyword>
<dbReference type="Pfam" id="PF06127">
    <property type="entry name" value="Mpo1-like"/>
    <property type="match status" value="1"/>
</dbReference>
<dbReference type="InterPro" id="IPR009305">
    <property type="entry name" value="Mpo1-like"/>
</dbReference>
<dbReference type="STRING" id="637679.GCA_001550055_00471"/>
<keyword evidence="1" id="KW-0812">Transmembrane</keyword>
<reference evidence="2 3" key="1">
    <citation type="submission" date="2016-10" db="EMBL/GenBank/DDBJ databases">
        <authorList>
            <person name="de Groot N.N."/>
        </authorList>
    </citation>
    <scope>NUCLEOTIDE SEQUENCE [LARGE SCALE GENOMIC DNA]</scope>
    <source>
        <strain evidence="2 3">CGMCC 1.9109</strain>
    </source>
</reference>
<gene>
    <name evidence="2" type="ORF">SAMN04488071_0418</name>
</gene>
<dbReference type="GO" id="GO:0016020">
    <property type="term" value="C:membrane"/>
    <property type="evidence" value="ECO:0007669"/>
    <property type="project" value="GOC"/>
</dbReference>
<evidence type="ECO:0000313" key="2">
    <source>
        <dbReference type="EMBL" id="SDD34482.1"/>
    </source>
</evidence>
<keyword evidence="1" id="KW-0472">Membrane</keyword>
<accession>A0A1G6TZ92</accession>
<keyword evidence="1" id="KW-1133">Transmembrane helix</keyword>
<dbReference type="Proteomes" id="UP000183685">
    <property type="component" value="Unassembled WGS sequence"/>
</dbReference>
<sequence>MKTWFLEQLAMYSAYHRDGRNQATHHIGVPMIVFSLLVLTSTVPLMTLEVGRITLAAALIGVLLLYYIVNAPLIGTIAALIYGLLLYLAEILALEGVAFAVKSFAVLFIVGWAIQFTGHIFEGRKPALFDNLTQVFIAPAFLIAEVLFMMGLETGLKKEVEARAEKYMPEKDG</sequence>
<feature type="transmembrane region" description="Helical" evidence="1">
    <location>
        <begin position="53"/>
        <end position="85"/>
    </location>
</feature>
<feature type="transmembrane region" description="Helical" evidence="1">
    <location>
        <begin position="92"/>
        <end position="114"/>
    </location>
</feature>
<dbReference type="OrthoDB" id="5515308at2"/>
<dbReference type="GO" id="GO:0046521">
    <property type="term" value="P:sphingoid catabolic process"/>
    <property type="evidence" value="ECO:0007669"/>
    <property type="project" value="TreeGrafter"/>
</dbReference>
<dbReference type="PANTHER" id="PTHR28026">
    <property type="entry name" value="DUF962 DOMAIN PROTEIN (AFU_ORTHOLOGUE AFUA_8G05310)"/>
    <property type="match status" value="1"/>
</dbReference>
<dbReference type="RefSeq" id="WP_068308480.1">
    <property type="nucleotide sequence ID" value="NZ_FNAK01000001.1"/>
</dbReference>
<feature type="transmembrane region" description="Helical" evidence="1">
    <location>
        <begin position="134"/>
        <end position="156"/>
    </location>
</feature>
<dbReference type="PANTHER" id="PTHR28026:SF9">
    <property type="entry name" value="2-HYDROXY-PALMITIC ACID DIOXYGENASE MPO1"/>
    <property type="match status" value="1"/>
</dbReference>
<protein>
    <submittedName>
        <fullName evidence="2">Uncharacterized membrane protein YGL010W</fullName>
    </submittedName>
</protein>
<evidence type="ECO:0000256" key="1">
    <source>
        <dbReference type="SAM" id="Phobius"/>
    </source>
</evidence>
<dbReference type="AlphaFoldDB" id="A0A1G6TZ92"/>
<organism evidence="2 3">
    <name type="scientific">Kordiimonas lacus</name>
    <dbReference type="NCBI Taxonomy" id="637679"/>
    <lineage>
        <taxon>Bacteria</taxon>
        <taxon>Pseudomonadati</taxon>
        <taxon>Pseudomonadota</taxon>
        <taxon>Alphaproteobacteria</taxon>
        <taxon>Kordiimonadales</taxon>
        <taxon>Kordiimonadaceae</taxon>
        <taxon>Kordiimonas</taxon>
    </lineage>
</organism>
<dbReference type="EMBL" id="FNAK01000001">
    <property type="protein sequence ID" value="SDD34482.1"/>
    <property type="molecule type" value="Genomic_DNA"/>
</dbReference>